<evidence type="ECO:0000256" key="2">
    <source>
        <dbReference type="ARBA" id="ARBA00022448"/>
    </source>
</evidence>
<gene>
    <name evidence="12" type="ORF">NSA23_11615</name>
</gene>
<evidence type="ECO:0000259" key="11">
    <source>
        <dbReference type="PROSITE" id="PS51094"/>
    </source>
</evidence>
<dbReference type="Proteomes" id="UP001142078">
    <property type="component" value="Unassembled WGS sequence"/>
</dbReference>
<sequence>MSNRDIIEKENIKLNVYAKDWKGAVREAGNLLLSSEHINEEYIEDMVKAVEDLGPYIVIVPHIAIAHARPTNEVLKNGMSLITLEKPVEFGSEDNDPVDMVFAFCARSKENHLEALQELVGILDNEKKIERLRNIEDIEEAYYILNRK</sequence>
<dbReference type="PROSITE" id="PS51094">
    <property type="entry name" value="PTS_EIIA_TYPE_2"/>
    <property type="match status" value="1"/>
</dbReference>
<keyword evidence="6" id="KW-0598">Phosphotransferase system</keyword>
<comment type="function">
    <text evidence="8">The phosphoenolpyruvate-dependent sugar phosphotransferase system (sugar PTS), a major carbohydrate active transport system, catalyzes the phosphorylation of incoming sugar substrates concomitantly with their translocation across the cell membrane. The enzyme II UlaABC PTS system is involved in ascorbate transport.</text>
</comment>
<dbReference type="PANTHER" id="PTHR36203">
    <property type="entry name" value="ASCORBATE-SPECIFIC PTS SYSTEM EIIA COMPONENT"/>
    <property type="match status" value="1"/>
</dbReference>
<keyword evidence="2" id="KW-0813">Transport</keyword>
<dbReference type="SUPFAM" id="SSF55804">
    <property type="entry name" value="Phoshotransferase/anion transport protein"/>
    <property type="match status" value="1"/>
</dbReference>
<keyword evidence="13" id="KW-1185">Reference proteome</keyword>
<dbReference type="InterPro" id="IPR002178">
    <property type="entry name" value="PTS_EIIA_type-2_dom"/>
</dbReference>
<dbReference type="GO" id="GO:0016301">
    <property type="term" value="F:kinase activity"/>
    <property type="evidence" value="ECO:0007669"/>
    <property type="project" value="UniProtKB-KW"/>
</dbReference>
<dbReference type="RefSeq" id="WP_187116613.1">
    <property type="nucleotide sequence ID" value="NZ_CABKTM010000007.1"/>
</dbReference>
<evidence type="ECO:0000256" key="7">
    <source>
        <dbReference type="ARBA" id="ARBA00022777"/>
    </source>
</evidence>
<feature type="domain" description="PTS EIIA type-2" evidence="11">
    <location>
        <begin position="5"/>
        <end position="148"/>
    </location>
</feature>
<evidence type="ECO:0000256" key="3">
    <source>
        <dbReference type="ARBA" id="ARBA00022490"/>
    </source>
</evidence>
<evidence type="ECO:0000256" key="6">
    <source>
        <dbReference type="ARBA" id="ARBA00022683"/>
    </source>
</evidence>
<keyword evidence="4" id="KW-0597">Phosphoprotein</keyword>
<dbReference type="Pfam" id="PF00359">
    <property type="entry name" value="PTS_EIIA_2"/>
    <property type="match status" value="1"/>
</dbReference>
<dbReference type="InterPro" id="IPR016152">
    <property type="entry name" value="PTrfase/Anion_transptr"/>
</dbReference>
<comment type="subcellular location">
    <subcellularLocation>
        <location evidence="1">Cytoplasm</location>
    </subcellularLocation>
</comment>
<comment type="caution">
    <text evidence="12">The sequence shown here is derived from an EMBL/GenBank/DDBJ whole genome shotgun (WGS) entry which is preliminary data.</text>
</comment>
<dbReference type="AlphaFoldDB" id="A0A9X2MGQ1"/>
<reference evidence="12" key="1">
    <citation type="submission" date="2022-07" db="EMBL/GenBank/DDBJ databases">
        <title>Enhanced cultured diversity of the mouse gut microbiota enables custom-made synthetic communities.</title>
        <authorList>
            <person name="Afrizal A."/>
        </authorList>
    </citation>
    <scope>NUCLEOTIDE SEQUENCE</scope>
    <source>
        <strain evidence="12">DSM 29482</strain>
    </source>
</reference>
<name>A0A9X2MGQ1_9FIRM</name>
<evidence type="ECO:0000256" key="5">
    <source>
        <dbReference type="ARBA" id="ARBA00022679"/>
    </source>
</evidence>
<evidence type="ECO:0000256" key="9">
    <source>
        <dbReference type="ARBA" id="ARBA00041175"/>
    </source>
</evidence>
<evidence type="ECO:0000256" key="8">
    <source>
        <dbReference type="ARBA" id="ARBA00037387"/>
    </source>
</evidence>
<organism evidence="12 13">
    <name type="scientific">Anaerosalibacter massiliensis</name>
    <dbReference type="NCBI Taxonomy" id="1347392"/>
    <lineage>
        <taxon>Bacteria</taxon>
        <taxon>Bacillati</taxon>
        <taxon>Bacillota</taxon>
        <taxon>Tissierellia</taxon>
        <taxon>Tissierellales</taxon>
        <taxon>Sporanaerobacteraceae</taxon>
        <taxon>Anaerosalibacter</taxon>
    </lineage>
</organism>
<protein>
    <recommendedName>
        <fullName evidence="9">Ascorbate-specific PTS system EIIA component</fullName>
    </recommendedName>
    <alternativeName>
        <fullName evidence="10">Ascorbate-specific phosphotransferase enzyme IIA component</fullName>
    </alternativeName>
</protein>
<keyword evidence="12" id="KW-0762">Sugar transport</keyword>
<dbReference type="EMBL" id="JANJZL010000008">
    <property type="protein sequence ID" value="MCR2044752.1"/>
    <property type="molecule type" value="Genomic_DNA"/>
</dbReference>
<accession>A0A9X2MGQ1</accession>
<dbReference type="PANTHER" id="PTHR36203:SF1">
    <property type="entry name" value="ASCORBATE-SPECIFIC PTS SYSTEM EIIA COMPONENT"/>
    <property type="match status" value="1"/>
</dbReference>
<keyword evidence="7" id="KW-0418">Kinase</keyword>
<dbReference type="InterPro" id="IPR051351">
    <property type="entry name" value="Ascorbate-PTS_EIIA_comp"/>
</dbReference>
<evidence type="ECO:0000256" key="10">
    <source>
        <dbReference type="ARBA" id="ARBA00042072"/>
    </source>
</evidence>
<dbReference type="Gene3D" id="3.40.930.10">
    <property type="entry name" value="Mannitol-specific EII, Chain A"/>
    <property type="match status" value="1"/>
</dbReference>
<dbReference type="CDD" id="cd00211">
    <property type="entry name" value="PTS_IIA_fru"/>
    <property type="match status" value="1"/>
</dbReference>
<evidence type="ECO:0000256" key="4">
    <source>
        <dbReference type="ARBA" id="ARBA00022553"/>
    </source>
</evidence>
<proteinExistence type="predicted"/>
<evidence type="ECO:0000256" key="1">
    <source>
        <dbReference type="ARBA" id="ARBA00004496"/>
    </source>
</evidence>
<dbReference type="GO" id="GO:0009401">
    <property type="term" value="P:phosphoenolpyruvate-dependent sugar phosphotransferase system"/>
    <property type="evidence" value="ECO:0007669"/>
    <property type="project" value="UniProtKB-KW"/>
</dbReference>
<keyword evidence="3" id="KW-0963">Cytoplasm</keyword>
<dbReference type="GO" id="GO:0005737">
    <property type="term" value="C:cytoplasm"/>
    <property type="evidence" value="ECO:0007669"/>
    <property type="project" value="UniProtKB-SubCell"/>
</dbReference>
<evidence type="ECO:0000313" key="13">
    <source>
        <dbReference type="Proteomes" id="UP001142078"/>
    </source>
</evidence>
<evidence type="ECO:0000313" key="12">
    <source>
        <dbReference type="EMBL" id="MCR2044752.1"/>
    </source>
</evidence>
<keyword evidence="5" id="KW-0808">Transferase</keyword>